<dbReference type="SUPFAM" id="SSF53850">
    <property type="entry name" value="Periplasmic binding protein-like II"/>
    <property type="match status" value="1"/>
</dbReference>
<dbReference type="AlphaFoldDB" id="A0A7G1G4N5"/>
<dbReference type="InterPro" id="IPR001638">
    <property type="entry name" value="Solute-binding_3/MltF_N"/>
</dbReference>
<dbReference type="SMART" id="SM00062">
    <property type="entry name" value="PBPb"/>
    <property type="match status" value="1"/>
</dbReference>
<evidence type="ECO:0000313" key="2">
    <source>
        <dbReference type="EMBL" id="BBE31075.1"/>
    </source>
</evidence>
<name>A0A7G1G4N5_9BACT</name>
<feature type="domain" description="Solute-binding protein family 3/N-terminal" evidence="1">
    <location>
        <begin position="27"/>
        <end position="253"/>
    </location>
</feature>
<dbReference type="Proteomes" id="UP000516361">
    <property type="component" value="Chromosome"/>
</dbReference>
<proteinExistence type="predicted"/>
<gene>
    <name evidence="2" type="ORF">OSSY52_12160</name>
</gene>
<dbReference type="InParanoid" id="A0A7G1G4N5"/>
<dbReference type="PANTHER" id="PTHR38834:SF3">
    <property type="entry name" value="SOLUTE-BINDING PROTEIN FAMILY 3_N-TERMINAL DOMAIN-CONTAINING PROTEIN"/>
    <property type="match status" value="1"/>
</dbReference>
<evidence type="ECO:0000259" key="1">
    <source>
        <dbReference type="SMART" id="SM00062"/>
    </source>
</evidence>
<reference evidence="2 3" key="1">
    <citation type="submission" date="2018-06" db="EMBL/GenBank/DDBJ databases">
        <title>Genome sequencing of Oceanotoga sp. sy52.</title>
        <authorList>
            <person name="Mori K."/>
        </authorList>
    </citation>
    <scope>NUCLEOTIDE SEQUENCE [LARGE SCALE GENOMIC DNA]</scope>
    <source>
        <strain evidence="3">sy52</strain>
    </source>
</reference>
<evidence type="ECO:0000313" key="3">
    <source>
        <dbReference type="Proteomes" id="UP000516361"/>
    </source>
</evidence>
<dbReference type="KEGG" id="ocy:OSSY52_12160"/>
<keyword evidence="3" id="KW-1185">Reference proteome</keyword>
<dbReference type="Pfam" id="PF00497">
    <property type="entry name" value="SBP_bac_3"/>
    <property type="match status" value="1"/>
</dbReference>
<sequence>MKKIFLGFLLCSLILFNGMIFSVTASNLKIMTENFAPLNYEKDGKLQGIAVDLIGLMLKEMNSKLTVKDIQVLPWARGYKIALNEKNTCLFSTTRTKARENLFKWVGPIYQIKEGILAKKERNIKIKELKDILKYKTGTIIEDVGEQLLTENGIPLKSLERVGGTGAVDNSLKKLAAGRIDLFTYDELGSKWEMKILNIKPNDYEMVYILSTADLYYAFNKNTPDSIIKEFQNALDKLKKDGSYQKIVDKYLK</sequence>
<dbReference type="EMBL" id="AP018712">
    <property type="protein sequence ID" value="BBE31075.1"/>
    <property type="molecule type" value="Genomic_DNA"/>
</dbReference>
<dbReference type="Gene3D" id="3.40.190.10">
    <property type="entry name" value="Periplasmic binding protein-like II"/>
    <property type="match status" value="2"/>
</dbReference>
<accession>A0A7G1G4N5</accession>
<protein>
    <submittedName>
        <fullName evidence="2">Amino acid ABC transporter substrate-binding protein</fullName>
    </submittedName>
</protein>
<organism evidence="2 3">
    <name type="scientific">Tepiditoga spiralis</name>
    <dbReference type="NCBI Taxonomy" id="2108365"/>
    <lineage>
        <taxon>Bacteria</taxon>
        <taxon>Thermotogati</taxon>
        <taxon>Thermotogota</taxon>
        <taxon>Thermotogae</taxon>
        <taxon>Petrotogales</taxon>
        <taxon>Petrotogaceae</taxon>
        <taxon>Tepiditoga</taxon>
    </lineage>
</organism>
<dbReference type="RefSeq" id="WP_190613397.1">
    <property type="nucleotide sequence ID" value="NZ_AP018712.1"/>
</dbReference>
<dbReference type="PANTHER" id="PTHR38834">
    <property type="entry name" value="PERIPLASMIC SUBSTRATE BINDING PROTEIN FAMILY 3"/>
    <property type="match status" value="1"/>
</dbReference>